<evidence type="ECO:0000313" key="10">
    <source>
        <dbReference type="EMBL" id="PQA86285.1"/>
    </source>
</evidence>
<evidence type="ECO:0000259" key="7">
    <source>
        <dbReference type="Pfam" id="PF00441"/>
    </source>
</evidence>
<gene>
    <name evidence="10" type="ORF">CW354_18220</name>
</gene>
<dbReference type="InterPro" id="IPR037069">
    <property type="entry name" value="AcylCoA_DH/ox_N_sf"/>
</dbReference>
<dbReference type="FunFam" id="1.20.140.10:FF:000001">
    <property type="entry name" value="Acyl-CoA dehydrogenase"/>
    <property type="match status" value="1"/>
</dbReference>
<feature type="domain" description="Acyl-CoA dehydrogenase/oxidase N-terminal" evidence="9">
    <location>
        <begin position="5"/>
        <end position="117"/>
    </location>
</feature>
<dbReference type="PROSITE" id="PS00072">
    <property type="entry name" value="ACYL_COA_DH_1"/>
    <property type="match status" value="1"/>
</dbReference>
<dbReference type="InterPro" id="IPR009100">
    <property type="entry name" value="AcylCoA_DH/oxidase_NM_dom_sf"/>
</dbReference>
<dbReference type="RefSeq" id="WP_104831497.1">
    <property type="nucleotide sequence ID" value="NZ_PJCH01000015.1"/>
</dbReference>
<feature type="domain" description="Acyl-CoA dehydrogenase/oxidase C-terminal" evidence="7">
    <location>
        <begin position="229"/>
        <end position="376"/>
    </location>
</feature>
<evidence type="ECO:0000259" key="9">
    <source>
        <dbReference type="Pfam" id="PF02771"/>
    </source>
</evidence>
<evidence type="ECO:0000256" key="3">
    <source>
        <dbReference type="ARBA" id="ARBA00022630"/>
    </source>
</evidence>
<evidence type="ECO:0000313" key="11">
    <source>
        <dbReference type="Proteomes" id="UP000239504"/>
    </source>
</evidence>
<dbReference type="Gene3D" id="1.20.140.10">
    <property type="entry name" value="Butyryl-CoA Dehydrogenase, subunit A, domain 3"/>
    <property type="match status" value="1"/>
</dbReference>
<dbReference type="GO" id="GO:0050660">
    <property type="term" value="F:flavin adenine dinucleotide binding"/>
    <property type="evidence" value="ECO:0007669"/>
    <property type="project" value="InterPro"/>
</dbReference>
<dbReference type="InterPro" id="IPR006091">
    <property type="entry name" value="Acyl-CoA_Oxase/DH_mid-dom"/>
</dbReference>
<dbReference type="AlphaFoldDB" id="A0A2S7K1A0"/>
<dbReference type="Gene3D" id="1.10.540.10">
    <property type="entry name" value="Acyl-CoA dehydrogenase/oxidase, N-terminal domain"/>
    <property type="match status" value="1"/>
</dbReference>
<evidence type="ECO:0000256" key="5">
    <source>
        <dbReference type="ARBA" id="ARBA00023002"/>
    </source>
</evidence>
<dbReference type="InterPro" id="IPR036250">
    <property type="entry name" value="AcylCo_DH-like_C"/>
</dbReference>
<dbReference type="Pfam" id="PF00441">
    <property type="entry name" value="Acyl-CoA_dh_1"/>
    <property type="match status" value="1"/>
</dbReference>
<evidence type="ECO:0000256" key="6">
    <source>
        <dbReference type="RuleBase" id="RU362125"/>
    </source>
</evidence>
<proteinExistence type="inferred from homology"/>
<keyword evidence="3 6" id="KW-0285">Flavoprotein</keyword>
<dbReference type="InterPro" id="IPR006089">
    <property type="entry name" value="Acyl-CoA_DH_CS"/>
</dbReference>
<dbReference type="Gene3D" id="2.40.110.10">
    <property type="entry name" value="Butyryl-CoA Dehydrogenase, subunit A, domain 2"/>
    <property type="match status" value="1"/>
</dbReference>
<dbReference type="FunFam" id="2.40.110.10:FF:000002">
    <property type="entry name" value="Acyl-CoA dehydrogenase fadE12"/>
    <property type="match status" value="1"/>
</dbReference>
<evidence type="ECO:0000256" key="1">
    <source>
        <dbReference type="ARBA" id="ARBA00001974"/>
    </source>
</evidence>
<comment type="cofactor">
    <cofactor evidence="1 6">
        <name>FAD</name>
        <dbReference type="ChEBI" id="CHEBI:57692"/>
    </cofactor>
</comment>
<dbReference type="Pfam" id="PF02771">
    <property type="entry name" value="Acyl-CoA_dh_N"/>
    <property type="match status" value="1"/>
</dbReference>
<keyword evidence="5 6" id="KW-0560">Oxidoreductase</keyword>
<comment type="caution">
    <text evidence="10">The sequence shown here is derived from an EMBL/GenBank/DDBJ whole genome shotgun (WGS) entry which is preliminary data.</text>
</comment>
<feature type="domain" description="Acyl-CoA oxidase/dehydrogenase middle" evidence="8">
    <location>
        <begin position="121"/>
        <end position="216"/>
    </location>
</feature>
<dbReference type="GO" id="GO:0003995">
    <property type="term" value="F:acyl-CoA dehydrogenase activity"/>
    <property type="evidence" value="ECO:0007669"/>
    <property type="project" value="InterPro"/>
</dbReference>
<evidence type="ECO:0000259" key="8">
    <source>
        <dbReference type="Pfam" id="PF02770"/>
    </source>
</evidence>
<organism evidence="10 11">
    <name type="scientific">Hyphococcus luteus</name>
    <dbReference type="NCBI Taxonomy" id="2058213"/>
    <lineage>
        <taxon>Bacteria</taxon>
        <taxon>Pseudomonadati</taxon>
        <taxon>Pseudomonadota</taxon>
        <taxon>Alphaproteobacteria</taxon>
        <taxon>Parvularculales</taxon>
        <taxon>Parvularculaceae</taxon>
        <taxon>Hyphococcus</taxon>
    </lineage>
</organism>
<dbReference type="InterPro" id="IPR009075">
    <property type="entry name" value="AcylCo_DH/oxidase_C"/>
</dbReference>
<dbReference type="InterPro" id="IPR046373">
    <property type="entry name" value="Acyl-CoA_Oxase/DH_mid-dom_sf"/>
</dbReference>
<dbReference type="SUPFAM" id="SSF56645">
    <property type="entry name" value="Acyl-CoA dehydrogenase NM domain-like"/>
    <property type="match status" value="1"/>
</dbReference>
<name>A0A2S7K1A0_9PROT</name>
<evidence type="ECO:0000256" key="2">
    <source>
        <dbReference type="ARBA" id="ARBA00009347"/>
    </source>
</evidence>
<accession>A0A2S7K1A0</accession>
<dbReference type="PANTHER" id="PTHR43884:SF12">
    <property type="entry name" value="ISOVALERYL-COA DEHYDROGENASE, MITOCHONDRIAL-RELATED"/>
    <property type="match status" value="1"/>
</dbReference>
<dbReference type="PROSITE" id="PS00073">
    <property type="entry name" value="ACYL_COA_DH_2"/>
    <property type="match status" value="1"/>
</dbReference>
<reference evidence="10 11" key="1">
    <citation type="submission" date="2017-12" db="EMBL/GenBank/DDBJ databases">
        <authorList>
            <person name="Hurst M.R.H."/>
        </authorList>
    </citation>
    <scope>NUCLEOTIDE SEQUENCE [LARGE SCALE GENOMIC DNA]</scope>
    <source>
        <strain evidence="10 11">SY-3-19</strain>
    </source>
</reference>
<comment type="similarity">
    <text evidence="2 6">Belongs to the acyl-CoA dehydrogenase family.</text>
</comment>
<dbReference type="PANTHER" id="PTHR43884">
    <property type="entry name" value="ACYL-COA DEHYDROGENASE"/>
    <property type="match status" value="1"/>
</dbReference>
<dbReference type="Pfam" id="PF02770">
    <property type="entry name" value="Acyl-CoA_dh_M"/>
    <property type="match status" value="1"/>
</dbReference>
<dbReference type="Proteomes" id="UP000239504">
    <property type="component" value="Unassembled WGS sequence"/>
</dbReference>
<dbReference type="EMBL" id="PJCH01000015">
    <property type="protein sequence ID" value="PQA86285.1"/>
    <property type="molecule type" value="Genomic_DNA"/>
</dbReference>
<evidence type="ECO:0000256" key="4">
    <source>
        <dbReference type="ARBA" id="ARBA00022827"/>
    </source>
</evidence>
<dbReference type="OrthoDB" id="9775090at2"/>
<keyword evidence="11" id="KW-1185">Reference proteome</keyword>
<dbReference type="InterPro" id="IPR013786">
    <property type="entry name" value="AcylCoA_DH/ox_N"/>
</dbReference>
<dbReference type="SUPFAM" id="SSF47203">
    <property type="entry name" value="Acyl-CoA dehydrogenase C-terminal domain-like"/>
    <property type="match status" value="1"/>
</dbReference>
<keyword evidence="4 6" id="KW-0274">FAD</keyword>
<sequence>MRNFTDEQSSFRASFRRFLEREVAPNMESYRKDGIVDREIYRKAGENGFLLIWADEDFGGIGESDFRYEQIIMEEVARADCGEWFPTLHSRMVGPYLKRFGSSEQQERFLPKCVSGESILAIAMTEPDAGSDLSGMRTTVEDKGDHFLLNGSKIYISNGINADLVIVAAKSGDTDDRHSMALLCVERDMEGFRRGRNLEKMGLVAQDTAELFFDNVKVPKENVLSDPTKGFQYLMQGLVEERLIGSVSYMCNAHRAFDLTRSYVMDRKAFGKRIADMQNTQFKLAELHAQLQAVQCYLDHCVAKHNAGDLSPPEAAALKLVTSELEWRVVDEGVQLHGGAGYMREFEICRRFTDARINRILAGSSEIMKLIIGRDIFSDNYQPFLG</sequence>
<protein>
    <submittedName>
        <fullName evidence="10">Acyl-CoA dehydrogenase</fullName>
    </submittedName>
</protein>